<proteinExistence type="predicted"/>
<dbReference type="InterPro" id="IPR021318">
    <property type="entry name" value="DUF2919"/>
</dbReference>
<reference evidence="2 3" key="2">
    <citation type="submission" date="2011-11" db="EMBL/GenBank/DDBJ databases">
        <authorList>
            <consortium name="US DOE Joint Genome Institute"/>
            <person name="Lucas S."/>
            <person name="Han J."/>
            <person name="Lapidus A."/>
            <person name="Cheng J.-F."/>
            <person name="Goodwin L."/>
            <person name="Pitluck S."/>
            <person name="Peters L."/>
            <person name="Ovchinnikova G."/>
            <person name="Zhang X."/>
            <person name="Detter J.C."/>
            <person name="Han C."/>
            <person name="Tapia R."/>
            <person name="Land M."/>
            <person name="Hauser L."/>
            <person name="Kyrpides N."/>
            <person name="Ivanova N."/>
            <person name="Pagani I."/>
            <person name="Vogl K."/>
            <person name="Liu Z."/>
            <person name="Overmann J."/>
            <person name="Frigaard N.-U."/>
            <person name="Bryant D."/>
            <person name="Woyke T."/>
        </authorList>
    </citation>
    <scope>NUCLEOTIDE SEQUENCE [LARGE SCALE GENOMIC DNA]</scope>
    <source>
        <strain evidence="2 3">970</strain>
    </source>
</reference>
<protein>
    <recommendedName>
        <fullName evidence="4">DUF2919 domain-containing protein</fullName>
    </recommendedName>
</protein>
<feature type="transmembrane region" description="Helical" evidence="1">
    <location>
        <begin position="29"/>
        <end position="49"/>
    </location>
</feature>
<dbReference type="eggNOG" id="ENOG503451C">
    <property type="taxonomic scope" value="Bacteria"/>
</dbReference>
<feature type="transmembrane region" description="Helical" evidence="1">
    <location>
        <begin position="132"/>
        <end position="148"/>
    </location>
</feature>
<dbReference type="EMBL" id="JH603170">
    <property type="protein sequence ID" value="EIC20907.1"/>
    <property type="molecule type" value="Genomic_DNA"/>
</dbReference>
<accession>H8Z7H7</accession>
<keyword evidence="3" id="KW-1185">Reference proteome</keyword>
<evidence type="ECO:0000313" key="2">
    <source>
        <dbReference type="EMBL" id="EIC20907.1"/>
    </source>
</evidence>
<dbReference type="OrthoDB" id="5770506at2"/>
<dbReference type="STRING" id="631362.Thi970DRAFT_04581"/>
<evidence type="ECO:0000313" key="3">
    <source>
        <dbReference type="Proteomes" id="UP000002964"/>
    </source>
</evidence>
<sequence>MPEPTTPKRLPSPPECYDIHFNLRIPATLWLIMVLLLRHGLLLIITFMPTTGKEITVLRELIRPEYLLADAIALPVFISAIRRHAPITPAWMRQVWQRARILLSLSLLVYLSLLTNSLLTGPGSVGRHLSEAVLISALLNLAALTYLWRARMLPDLFRDWPDKQAPPAGKPIIKQALLAEANTRSQASEQNSGPSRTG</sequence>
<dbReference type="Pfam" id="PF11143">
    <property type="entry name" value="DUF2919"/>
    <property type="match status" value="1"/>
</dbReference>
<gene>
    <name evidence="2" type="ORF">Thi970DRAFT_04581</name>
</gene>
<keyword evidence="1" id="KW-0472">Membrane</keyword>
<evidence type="ECO:0000256" key="1">
    <source>
        <dbReference type="SAM" id="Phobius"/>
    </source>
</evidence>
<dbReference type="AlphaFoldDB" id="H8Z7H7"/>
<name>H8Z7H7_9GAMM</name>
<reference evidence="3" key="1">
    <citation type="submission" date="2011-06" db="EMBL/GenBank/DDBJ databases">
        <authorList>
            <consortium name="US DOE Joint Genome Institute (JGI-PGF)"/>
            <person name="Lucas S."/>
            <person name="Han J."/>
            <person name="Lapidus A."/>
            <person name="Cheng J.-F."/>
            <person name="Goodwin L."/>
            <person name="Pitluck S."/>
            <person name="Peters L."/>
            <person name="Land M.L."/>
            <person name="Hauser L."/>
            <person name="Vogl K."/>
            <person name="Liu Z."/>
            <person name="Overmann J."/>
            <person name="Frigaard N.-U."/>
            <person name="Bryant D.A."/>
            <person name="Woyke T.J."/>
        </authorList>
    </citation>
    <scope>NUCLEOTIDE SEQUENCE [LARGE SCALE GENOMIC DNA]</scope>
    <source>
        <strain evidence="3">970</strain>
    </source>
</reference>
<dbReference type="RefSeq" id="WP_009151310.1">
    <property type="nucleotide sequence ID" value="NZ_CP121471.1"/>
</dbReference>
<organism evidence="2 3">
    <name type="scientific">Thiorhodovibrio frisius</name>
    <dbReference type="NCBI Taxonomy" id="631362"/>
    <lineage>
        <taxon>Bacteria</taxon>
        <taxon>Pseudomonadati</taxon>
        <taxon>Pseudomonadota</taxon>
        <taxon>Gammaproteobacteria</taxon>
        <taxon>Chromatiales</taxon>
        <taxon>Chromatiaceae</taxon>
        <taxon>Thiorhodovibrio</taxon>
    </lineage>
</organism>
<feature type="transmembrane region" description="Helical" evidence="1">
    <location>
        <begin position="101"/>
        <end position="120"/>
    </location>
</feature>
<keyword evidence="1" id="KW-1133">Transmembrane helix</keyword>
<dbReference type="HOGENOM" id="CLU_1377577_0_0_6"/>
<evidence type="ECO:0008006" key="4">
    <source>
        <dbReference type="Google" id="ProtNLM"/>
    </source>
</evidence>
<dbReference type="Proteomes" id="UP000002964">
    <property type="component" value="Unassembled WGS sequence"/>
</dbReference>
<keyword evidence="1" id="KW-0812">Transmembrane</keyword>